<evidence type="ECO:0000256" key="4">
    <source>
        <dbReference type="PROSITE-ProRule" id="PRU00354"/>
    </source>
</evidence>
<evidence type="ECO:0000259" key="5">
    <source>
        <dbReference type="PROSITE" id="PS51006"/>
    </source>
</evidence>
<evidence type="ECO:0000256" key="2">
    <source>
        <dbReference type="ARBA" id="ARBA00022679"/>
    </source>
</evidence>
<dbReference type="Gene3D" id="3.40.50.150">
    <property type="entry name" value="Vaccinia Virus protein VP39"/>
    <property type="match status" value="1"/>
</dbReference>
<dbReference type="Pfam" id="PF01564">
    <property type="entry name" value="Spermine_synth"/>
    <property type="match status" value="1"/>
</dbReference>
<proteinExistence type="inferred from homology"/>
<dbReference type="EMBL" id="AP023343">
    <property type="protein sequence ID" value="BCI92607.1"/>
    <property type="molecule type" value="Genomic_DNA"/>
</dbReference>
<dbReference type="PROSITE" id="PS51006">
    <property type="entry name" value="PABS_2"/>
    <property type="match status" value="1"/>
</dbReference>
<keyword evidence="3 4" id="KW-0620">Polyamine biosynthesis</keyword>
<dbReference type="CDD" id="cd02440">
    <property type="entry name" value="AdoMet_MTases"/>
    <property type="match status" value="1"/>
</dbReference>
<keyword evidence="2 4" id="KW-0808">Transferase</keyword>
<dbReference type="GO" id="GO:0006596">
    <property type="term" value="P:polyamine biosynthetic process"/>
    <property type="evidence" value="ECO:0007669"/>
    <property type="project" value="UniProtKB-UniRule"/>
</dbReference>
<evidence type="ECO:0000313" key="6">
    <source>
        <dbReference type="EMBL" id="BCI92607.1"/>
    </source>
</evidence>
<organism evidence="6 7">
    <name type="scientific">Mycobacterium kansasii</name>
    <dbReference type="NCBI Taxonomy" id="1768"/>
    <lineage>
        <taxon>Bacteria</taxon>
        <taxon>Bacillati</taxon>
        <taxon>Actinomycetota</taxon>
        <taxon>Actinomycetes</taxon>
        <taxon>Mycobacteriales</taxon>
        <taxon>Mycobacteriaceae</taxon>
        <taxon>Mycobacterium</taxon>
    </lineage>
</organism>
<accession>A0A7G1IP36</accession>
<feature type="domain" description="PABS" evidence="5">
    <location>
        <begin position="9"/>
        <end position="225"/>
    </location>
</feature>
<evidence type="ECO:0000256" key="3">
    <source>
        <dbReference type="ARBA" id="ARBA00023115"/>
    </source>
</evidence>
<name>A0A7G1IP36_MYCKA</name>
<dbReference type="GO" id="GO:0016740">
    <property type="term" value="F:transferase activity"/>
    <property type="evidence" value="ECO:0007669"/>
    <property type="project" value="UniProtKB-UniRule"/>
</dbReference>
<dbReference type="PANTHER" id="PTHR43317:SF1">
    <property type="entry name" value="THERMOSPERMINE SYNTHASE ACAULIS5"/>
    <property type="match status" value="1"/>
</dbReference>
<dbReference type="AlphaFoldDB" id="A0A7G1IP36"/>
<sequence>MNGTGPGAARAIVEELAPGLSRHWQVDEVICDVRTEFQELVIGRTAQGVALFSGGERQSTEFSQLVYHEALLVPAMLLADKIERVLVISSGEGVVSQLAVAAGATHVDHVDIDRDAVRLCAEHLPYGYTVSELHRAESGLGPITVHYRDGWEFVERSTQAYDIVVVDLPTRVACQLSTTVCTTPISCGCAGLSVGLSFPRPAAQPCGATTRYAGRGGAFMKPFVR</sequence>
<dbReference type="Proteomes" id="UP000516380">
    <property type="component" value="Chromosome"/>
</dbReference>
<protein>
    <recommendedName>
        <fullName evidence="5">PABS domain-containing protein</fullName>
    </recommendedName>
</protein>
<keyword evidence="7" id="KW-1185">Reference proteome</keyword>
<dbReference type="InterPro" id="IPR029063">
    <property type="entry name" value="SAM-dependent_MTases_sf"/>
</dbReference>
<dbReference type="PANTHER" id="PTHR43317">
    <property type="entry name" value="THERMOSPERMINE SYNTHASE ACAULIS5"/>
    <property type="match status" value="1"/>
</dbReference>
<evidence type="ECO:0000313" key="7">
    <source>
        <dbReference type="Proteomes" id="UP000516380"/>
    </source>
</evidence>
<reference evidence="6 7" key="1">
    <citation type="submission" date="2020-07" db="EMBL/GenBank/DDBJ databases">
        <title>Mycobacterium kansasii (former subtype) with zoonotic potential isolated from diseased indoor pet cat, Japan.</title>
        <authorList>
            <person name="Fukano H."/>
            <person name="Terazono T."/>
            <person name="Hoshino Y."/>
        </authorList>
    </citation>
    <scope>NUCLEOTIDE SEQUENCE [LARGE SCALE GENOMIC DNA]</scope>
    <source>
        <strain evidence="6 7">Kuro-I</strain>
    </source>
</reference>
<dbReference type="SUPFAM" id="SSF53335">
    <property type="entry name" value="S-adenosyl-L-methionine-dependent methyltransferases"/>
    <property type="match status" value="1"/>
</dbReference>
<gene>
    <name evidence="6" type="ORF">NIIDMKKI_78130</name>
</gene>
<comment type="similarity">
    <text evidence="1">Belongs to the spermidine/spermine synthase family.</text>
</comment>
<evidence type="ECO:0000256" key="1">
    <source>
        <dbReference type="ARBA" id="ARBA00007867"/>
    </source>
</evidence>
<feature type="active site" description="Proton acceptor" evidence="4">
    <location>
        <position position="167"/>
    </location>
</feature>
<dbReference type="InterPro" id="IPR030374">
    <property type="entry name" value="PABS"/>
</dbReference>